<organism evidence="1 2">
    <name type="scientific">Sphingomonas qilianensis</name>
    <dbReference type="NCBI Taxonomy" id="1736690"/>
    <lineage>
        <taxon>Bacteria</taxon>
        <taxon>Pseudomonadati</taxon>
        <taxon>Pseudomonadota</taxon>
        <taxon>Alphaproteobacteria</taxon>
        <taxon>Sphingomonadales</taxon>
        <taxon>Sphingomonadaceae</taxon>
        <taxon>Sphingomonas</taxon>
    </lineage>
</organism>
<evidence type="ECO:0008006" key="3">
    <source>
        <dbReference type="Google" id="ProtNLM"/>
    </source>
</evidence>
<reference evidence="1 2" key="1">
    <citation type="submission" date="2024-05" db="EMBL/GenBank/DDBJ databases">
        <authorList>
            <person name="Liu Q."/>
            <person name="Xin Y.-H."/>
        </authorList>
    </citation>
    <scope>NUCLEOTIDE SEQUENCE [LARGE SCALE GENOMIC DNA]</scope>
    <source>
        <strain evidence="1 2">CGMCC 1.15349</strain>
    </source>
</reference>
<keyword evidence="2" id="KW-1185">Reference proteome</keyword>
<evidence type="ECO:0000313" key="1">
    <source>
        <dbReference type="EMBL" id="MEN2785882.1"/>
    </source>
</evidence>
<gene>
    <name evidence="1" type="ORF">ABC969_05535</name>
</gene>
<comment type="caution">
    <text evidence="1">The sequence shown here is derived from an EMBL/GenBank/DDBJ whole genome shotgun (WGS) entry which is preliminary data.</text>
</comment>
<dbReference type="RefSeq" id="WP_345863526.1">
    <property type="nucleotide sequence ID" value="NZ_JBDIMF010000001.1"/>
</dbReference>
<name>A0ABU9XQM8_9SPHN</name>
<dbReference type="EMBL" id="JBDIMF010000001">
    <property type="protein sequence ID" value="MEN2785882.1"/>
    <property type="molecule type" value="Genomic_DNA"/>
</dbReference>
<proteinExistence type="predicted"/>
<evidence type="ECO:0000313" key="2">
    <source>
        <dbReference type="Proteomes" id="UP001404104"/>
    </source>
</evidence>
<dbReference type="Proteomes" id="UP001404104">
    <property type="component" value="Unassembled WGS sequence"/>
</dbReference>
<sequence length="351" mass="38473">MPLERSDALLRACLARSCPPKDDIDASLAHAENAFVAGDYTTARTTLLASIRRNRKYAATLPVDVSDLMRAQSRVAVHLGEKNSYLSSTRDVVDALKAGLPDSDARILDARIAVGDSQAKIGNINTAVGIYRSVIKQAQKYDLAQTAAYAQLRIANLYSSLAKQDVLYREAADRELAALSTRTDPKLARFSGAAKVLQARTAARRGDMSQVDRLVDGLRAAAEITPILLYAPPLVPDRLPGNSPLVSVTNRILTTNVDKQWVDIGFWIGTDGKVSDVEVLRESPALSGKWVEPVKTALIGRRYTPFTPKTGTSGMQRVERYTLTAFWSIKLGSRMRSRDPETRIEMLDLTS</sequence>
<protein>
    <recommendedName>
        <fullName evidence="3">TonB C-terminal domain-containing protein</fullName>
    </recommendedName>
</protein>
<accession>A0ABU9XQM8</accession>